<dbReference type="GO" id="GO:0010181">
    <property type="term" value="F:FMN binding"/>
    <property type="evidence" value="ECO:0007669"/>
    <property type="project" value="InterPro"/>
</dbReference>
<dbReference type="InterPro" id="IPR051793">
    <property type="entry name" value="NADH:flavin_oxidoreductase"/>
</dbReference>
<dbReference type="Pfam" id="PF07992">
    <property type="entry name" value="Pyr_redox_2"/>
    <property type="match status" value="1"/>
</dbReference>
<keyword evidence="9" id="KW-0411">Iron-sulfur</keyword>
<dbReference type="CDD" id="cd02930">
    <property type="entry name" value="DCR_FMN"/>
    <property type="match status" value="1"/>
</dbReference>
<dbReference type="PRINTS" id="PR00368">
    <property type="entry name" value="FADPNR"/>
</dbReference>
<evidence type="ECO:0000259" key="11">
    <source>
        <dbReference type="Pfam" id="PF07992"/>
    </source>
</evidence>
<gene>
    <name evidence="12" type="primary">fadH</name>
    <name evidence="12" type="ORF">CJD38_02145</name>
</gene>
<comment type="caution">
    <text evidence="12">The sequence shown here is derived from an EMBL/GenBank/DDBJ whole genome shotgun (WGS) entry which is preliminary data.</text>
</comment>
<reference evidence="12 13" key="1">
    <citation type="submission" date="2018-04" db="EMBL/GenBank/DDBJ databases">
        <title>Novel species isolated from glacier.</title>
        <authorList>
            <person name="Liu Q."/>
            <person name="Xin Y.-H."/>
        </authorList>
    </citation>
    <scope>NUCLEOTIDE SEQUENCE [LARGE SCALE GENOMIC DNA]</scope>
    <source>
        <strain evidence="12 13">GT1R17</strain>
    </source>
</reference>
<feature type="domain" description="FAD/NAD(P)-binding" evidence="11">
    <location>
        <begin position="378"/>
        <end position="660"/>
    </location>
</feature>
<dbReference type="OrthoDB" id="8523426at2"/>
<dbReference type="GO" id="GO:0051536">
    <property type="term" value="F:iron-sulfur cluster binding"/>
    <property type="evidence" value="ECO:0007669"/>
    <property type="project" value="UniProtKB-KW"/>
</dbReference>
<evidence type="ECO:0000256" key="7">
    <source>
        <dbReference type="ARBA" id="ARBA00023002"/>
    </source>
</evidence>
<evidence type="ECO:0000256" key="3">
    <source>
        <dbReference type="ARBA" id="ARBA00011048"/>
    </source>
</evidence>
<keyword evidence="4" id="KW-0285">Flavoprotein</keyword>
<sequence length="680" mass="73821">MSNLYPHLLAPLDLGFTKLKNRVLMGSMHTGLEDRKKNYPRLAEYFAERARGDVGLIVTGGFAPNIAGWVSPFAGRMTTHSHANSHRVITDAVHAEGGKIALQILHAGRYGYHPLSVSASRVKSPITPFAPRELSSSGVEGQIRDFIRCAVLAREAGYDGVEVMGSEGYFINQFLVTHVNKRTDEWGGSYSNRMRLPVEIVTRMREAVGKDFIIVYRLSMLDLIPEGQNWDETVQLAKAIEKAGATIINTGIGWHEARVPTIATSVPRGAFAWVTKKMKAELRIPLCTTNRINAPDVAEKILADGSADMISMARPLLADAEFVKKAANNRADEINTCIACNQACLDHTFALKIASCLVNPRACHETELVYTPTTQKKRIAVVGAGPAGLAASTVLAERGHEVHLFDGAAEIGGQFNIAKQIPGKEEFYETLRYFGRKIETTGVKLHLNKRIDADELINGKYDEVLLATGVTPRDPKIKGQDGNPKVLSYIDVLLHKKPVGKRVAVIGAGGIGFDVSEYLVQGGHSPTLHLDEWLKEWGVADPSVARGGVAGVRPVIAPPAREVFLLQRKASKPGAGLGKTTGWIHRSTLKMKNVEMMGGVNYEAIDERGLLISFGEKREKATLLEVDNIVLCTGQVPLRALQEPLTAAGVKVHLIGGADVASELDAKRAINQGSRLAATL</sequence>
<evidence type="ECO:0000256" key="9">
    <source>
        <dbReference type="ARBA" id="ARBA00023014"/>
    </source>
</evidence>
<keyword evidence="5" id="KW-0288">FMN</keyword>
<evidence type="ECO:0000313" key="12">
    <source>
        <dbReference type="EMBL" id="PTU32935.1"/>
    </source>
</evidence>
<dbReference type="PANTHER" id="PTHR42917:SF2">
    <property type="entry name" value="2,4-DIENOYL-COA REDUCTASE [(2E)-ENOYL-COA-PRODUCING]"/>
    <property type="match status" value="1"/>
</dbReference>
<dbReference type="EC" id="1.3.1.34" evidence="12"/>
<keyword evidence="13" id="KW-1185">Reference proteome</keyword>
<keyword evidence="6" id="KW-0479">Metal-binding</keyword>
<feature type="domain" description="NADH:flavin oxidoreductase/NADH oxidase N-terminal" evidence="10">
    <location>
        <begin position="8"/>
        <end position="333"/>
    </location>
</feature>
<evidence type="ECO:0000259" key="10">
    <source>
        <dbReference type="Pfam" id="PF00724"/>
    </source>
</evidence>
<accession>A0A2T5MK33</accession>
<dbReference type="GO" id="GO:0008670">
    <property type="term" value="F:2,4-dienoyl-CoA reductase (NADPH) activity"/>
    <property type="evidence" value="ECO:0007669"/>
    <property type="project" value="UniProtKB-EC"/>
</dbReference>
<dbReference type="Gene3D" id="3.40.50.720">
    <property type="entry name" value="NAD(P)-binding Rossmann-like Domain"/>
    <property type="match status" value="1"/>
</dbReference>
<dbReference type="SUPFAM" id="SSF51971">
    <property type="entry name" value="Nucleotide-binding domain"/>
    <property type="match status" value="1"/>
</dbReference>
<comment type="cofactor">
    <cofactor evidence="1">
        <name>FMN</name>
        <dbReference type="ChEBI" id="CHEBI:58210"/>
    </cofactor>
</comment>
<evidence type="ECO:0000256" key="4">
    <source>
        <dbReference type="ARBA" id="ARBA00022630"/>
    </source>
</evidence>
<dbReference type="FunFam" id="3.20.20.70:FF:000082">
    <property type="entry name" value="NADPH-dependent 2,4-dienoyl-CoA reductase"/>
    <property type="match status" value="1"/>
</dbReference>
<organism evidence="12 13">
    <name type="scientific">Stenotrophobium rhamnosiphilum</name>
    <dbReference type="NCBI Taxonomy" id="2029166"/>
    <lineage>
        <taxon>Bacteria</taxon>
        <taxon>Pseudomonadati</taxon>
        <taxon>Pseudomonadota</taxon>
        <taxon>Gammaproteobacteria</taxon>
        <taxon>Nevskiales</taxon>
        <taxon>Nevskiaceae</taxon>
        <taxon>Stenotrophobium</taxon>
    </lineage>
</organism>
<evidence type="ECO:0000256" key="5">
    <source>
        <dbReference type="ARBA" id="ARBA00022643"/>
    </source>
</evidence>
<dbReference type="RefSeq" id="WP_107938643.1">
    <property type="nucleotide sequence ID" value="NZ_QANS01000001.1"/>
</dbReference>
<dbReference type="PANTHER" id="PTHR42917">
    <property type="entry name" value="2,4-DIENOYL-COA REDUCTASE"/>
    <property type="match status" value="1"/>
</dbReference>
<proteinExistence type="inferred from homology"/>
<dbReference type="InterPro" id="IPR023753">
    <property type="entry name" value="FAD/NAD-binding_dom"/>
</dbReference>
<keyword evidence="7 12" id="KW-0560">Oxidoreductase</keyword>
<dbReference type="Pfam" id="PF00724">
    <property type="entry name" value="Oxidored_FMN"/>
    <property type="match status" value="1"/>
</dbReference>
<dbReference type="SUPFAM" id="SSF51905">
    <property type="entry name" value="FAD/NAD(P)-binding domain"/>
    <property type="match status" value="1"/>
</dbReference>
<dbReference type="SUPFAM" id="SSF51395">
    <property type="entry name" value="FMN-linked oxidoreductases"/>
    <property type="match status" value="1"/>
</dbReference>
<evidence type="ECO:0000256" key="6">
    <source>
        <dbReference type="ARBA" id="ARBA00022723"/>
    </source>
</evidence>
<evidence type="ECO:0000256" key="2">
    <source>
        <dbReference type="ARBA" id="ARBA00001966"/>
    </source>
</evidence>
<protein>
    <submittedName>
        <fullName evidence="12">NADPH-dependent 2,4-dienoyl-CoA reductase</fullName>
        <ecNumber evidence="12">1.3.1.34</ecNumber>
    </submittedName>
</protein>
<dbReference type="AlphaFoldDB" id="A0A2T5MK33"/>
<name>A0A2T5MK33_9GAMM</name>
<dbReference type="InterPro" id="IPR013785">
    <property type="entry name" value="Aldolase_TIM"/>
</dbReference>
<dbReference type="GO" id="GO:0046872">
    <property type="term" value="F:metal ion binding"/>
    <property type="evidence" value="ECO:0007669"/>
    <property type="project" value="UniProtKB-KW"/>
</dbReference>
<dbReference type="EMBL" id="QANS01000001">
    <property type="protein sequence ID" value="PTU32935.1"/>
    <property type="molecule type" value="Genomic_DNA"/>
</dbReference>
<evidence type="ECO:0000313" key="13">
    <source>
        <dbReference type="Proteomes" id="UP000244248"/>
    </source>
</evidence>
<dbReference type="InterPro" id="IPR036188">
    <property type="entry name" value="FAD/NAD-bd_sf"/>
</dbReference>
<dbReference type="Gene3D" id="3.20.20.70">
    <property type="entry name" value="Aldolase class I"/>
    <property type="match status" value="1"/>
</dbReference>
<dbReference type="InterPro" id="IPR001155">
    <property type="entry name" value="OxRdtase_FMN_N"/>
</dbReference>
<evidence type="ECO:0000256" key="8">
    <source>
        <dbReference type="ARBA" id="ARBA00023004"/>
    </source>
</evidence>
<dbReference type="GO" id="GO:0033543">
    <property type="term" value="P:fatty acid beta-oxidation, unsaturated, even number, reductase/isomerase pathway"/>
    <property type="evidence" value="ECO:0007669"/>
    <property type="project" value="TreeGrafter"/>
</dbReference>
<comment type="similarity">
    <text evidence="3">In the N-terminal section; belongs to the NADH:flavin oxidoreductase/NADH oxidase family.</text>
</comment>
<dbReference type="Proteomes" id="UP000244248">
    <property type="component" value="Unassembled WGS sequence"/>
</dbReference>
<evidence type="ECO:0000256" key="1">
    <source>
        <dbReference type="ARBA" id="ARBA00001917"/>
    </source>
</evidence>
<dbReference type="Gene3D" id="3.50.50.60">
    <property type="entry name" value="FAD/NAD(P)-binding domain"/>
    <property type="match status" value="1"/>
</dbReference>
<keyword evidence="8" id="KW-0408">Iron</keyword>
<comment type="cofactor">
    <cofactor evidence="2">
        <name>[4Fe-4S] cluster</name>
        <dbReference type="ChEBI" id="CHEBI:49883"/>
    </cofactor>
</comment>